<keyword evidence="2" id="KW-1185">Reference proteome</keyword>
<comment type="caution">
    <text evidence="1">The sequence shown here is derived from an EMBL/GenBank/DDBJ whole genome shotgun (WGS) entry which is preliminary data.</text>
</comment>
<dbReference type="AlphaFoldDB" id="A0A497XSL6"/>
<evidence type="ECO:0000313" key="2">
    <source>
        <dbReference type="Proteomes" id="UP000267841"/>
    </source>
</evidence>
<gene>
    <name evidence="1" type="ORF">BCF55_1550</name>
</gene>
<evidence type="ECO:0000313" key="1">
    <source>
        <dbReference type="EMBL" id="RLJ71251.1"/>
    </source>
</evidence>
<dbReference type="EMBL" id="RCCJ01000001">
    <property type="protein sequence ID" value="RLJ71251.1"/>
    <property type="molecule type" value="Genomic_DNA"/>
</dbReference>
<organism evidence="1 2">
    <name type="scientific">Hydrogenivirga caldilitoris</name>
    <dbReference type="NCBI Taxonomy" id="246264"/>
    <lineage>
        <taxon>Bacteria</taxon>
        <taxon>Pseudomonadati</taxon>
        <taxon>Aquificota</taxon>
        <taxon>Aquificia</taxon>
        <taxon>Aquificales</taxon>
        <taxon>Aquificaceae</taxon>
        <taxon>Hydrogenivirga</taxon>
    </lineage>
</organism>
<proteinExistence type="predicted"/>
<reference evidence="1 2" key="1">
    <citation type="submission" date="2018-10" db="EMBL/GenBank/DDBJ databases">
        <title>Genomic Encyclopedia of Archaeal and Bacterial Type Strains, Phase II (KMG-II): from individual species to whole genera.</title>
        <authorList>
            <person name="Goeker M."/>
        </authorList>
    </citation>
    <scope>NUCLEOTIDE SEQUENCE [LARGE SCALE GENOMIC DNA]</scope>
    <source>
        <strain evidence="1 2">DSM 16510</strain>
    </source>
</reference>
<accession>A0A497XSL6</accession>
<dbReference type="Proteomes" id="UP000267841">
    <property type="component" value="Unassembled WGS sequence"/>
</dbReference>
<protein>
    <submittedName>
        <fullName evidence="1">Uncharacterized protein</fullName>
    </submittedName>
</protein>
<name>A0A497XSL6_9AQUI</name>
<sequence length="35" mass="4118">MIEEGKVTLELVYEVVEERTAKLKESINKLILRRS</sequence>